<evidence type="ECO:0000313" key="3">
    <source>
        <dbReference type="EMBL" id="RPB16907.1"/>
    </source>
</evidence>
<dbReference type="PANTHER" id="PTHR42942:SF1">
    <property type="entry name" value="ALKYLTRANSFERASE-LIKE PROTEIN 1"/>
    <property type="match status" value="1"/>
</dbReference>
<name>A0A3N4L273_9PEZI</name>
<dbReference type="Gene3D" id="1.10.10.10">
    <property type="entry name" value="Winged helix-like DNA-binding domain superfamily/Winged helix DNA-binding domain"/>
    <property type="match status" value="1"/>
</dbReference>
<dbReference type="GO" id="GO:0003824">
    <property type="term" value="F:catalytic activity"/>
    <property type="evidence" value="ECO:0007669"/>
    <property type="project" value="InterPro"/>
</dbReference>
<dbReference type="PANTHER" id="PTHR42942">
    <property type="entry name" value="6-O-METHYLGUANINE DNA METHYLTRANSFERASE"/>
    <property type="match status" value="1"/>
</dbReference>
<dbReference type="AlphaFoldDB" id="A0A3N4L273"/>
<evidence type="ECO:0000259" key="2">
    <source>
        <dbReference type="Pfam" id="PF01035"/>
    </source>
</evidence>
<dbReference type="Pfam" id="PF01035">
    <property type="entry name" value="DNA_binding_1"/>
    <property type="match status" value="1"/>
</dbReference>
<accession>A0A3N4L273</accession>
<evidence type="ECO:0000313" key="4">
    <source>
        <dbReference type="Proteomes" id="UP000277580"/>
    </source>
</evidence>
<keyword evidence="1" id="KW-0227">DNA damage</keyword>
<dbReference type="InterPro" id="IPR036388">
    <property type="entry name" value="WH-like_DNA-bd_sf"/>
</dbReference>
<proteinExistence type="predicted"/>
<dbReference type="InterPro" id="IPR052520">
    <property type="entry name" value="ATL_DNA_repair"/>
</dbReference>
<feature type="domain" description="Methylated-DNA-[protein]-cysteine S-methyltransferase DNA binding" evidence="2">
    <location>
        <begin position="12"/>
        <end position="105"/>
    </location>
</feature>
<keyword evidence="4" id="KW-1185">Reference proteome</keyword>
<dbReference type="GO" id="GO:0006281">
    <property type="term" value="P:DNA repair"/>
    <property type="evidence" value="ECO:0007669"/>
    <property type="project" value="InterPro"/>
</dbReference>
<reference evidence="3 4" key="1">
    <citation type="journal article" date="2018" name="Nat. Ecol. Evol.">
        <title>Pezizomycetes genomes reveal the molecular basis of ectomycorrhizal truffle lifestyle.</title>
        <authorList>
            <person name="Murat C."/>
            <person name="Payen T."/>
            <person name="Noel B."/>
            <person name="Kuo A."/>
            <person name="Morin E."/>
            <person name="Chen J."/>
            <person name="Kohler A."/>
            <person name="Krizsan K."/>
            <person name="Balestrini R."/>
            <person name="Da Silva C."/>
            <person name="Montanini B."/>
            <person name="Hainaut M."/>
            <person name="Levati E."/>
            <person name="Barry K.W."/>
            <person name="Belfiori B."/>
            <person name="Cichocki N."/>
            <person name="Clum A."/>
            <person name="Dockter R.B."/>
            <person name="Fauchery L."/>
            <person name="Guy J."/>
            <person name="Iotti M."/>
            <person name="Le Tacon F."/>
            <person name="Lindquist E.A."/>
            <person name="Lipzen A."/>
            <person name="Malagnac F."/>
            <person name="Mello A."/>
            <person name="Molinier V."/>
            <person name="Miyauchi S."/>
            <person name="Poulain J."/>
            <person name="Riccioni C."/>
            <person name="Rubini A."/>
            <person name="Sitrit Y."/>
            <person name="Splivallo R."/>
            <person name="Traeger S."/>
            <person name="Wang M."/>
            <person name="Zifcakova L."/>
            <person name="Wipf D."/>
            <person name="Zambonelli A."/>
            <person name="Paolocci F."/>
            <person name="Nowrousian M."/>
            <person name="Ottonello S."/>
            <person name="Baldrian P."/>
            <person name="Spatafora J.W."/>
            <person name="Henrissat B."/>
            <person name="Nagy L.G."/>
            <person name="Aury J.M."/>
            <person name="Wincker P."/>
            <person name="Grigoriev I.V."/>
            <person name="Bonfante P."/>
            <person name="Martin F.M."/>
        </authorList>
    </citation>
    <scope>NUCLEOTIDE SEQUENCE [LARGE SCALE GENOMIC DNA]</scope>
    <source>
        <strain evidence="3 4">CCBAS932</strain>
    </source>
</reference>
<gene>
    <name evidence="3" type="ORF">P167DRAFT_531845</name>
</gene>
<evidence type="ECO:0000256" key="1">
    <source>
        <dbReference type="ARBA" id="ARBA00022763"/>
    </source>
</evidence>
<dbReference type="Proteomes" id="UP000277580">
    <property type="component" value="Unassembled WGS sequence"/>
</dbReference>
<dbReference type="InterPro" id="IPR014048">
    <property type="entry name" value="MethylDNA_cys_MeTrfase_DNA-bd"/>
</dbReference>
<dbReference type="InterPro" id="IPR036217">
    <property type="entry name" value="MethylDNA_cys_MeTrfase_DNAb"/>
</dbReference>
<sequence length="143" mass="15150">MARTDEAEAFVVGVYMAVQEIPHGKVTSYGHIAYLIGKPQCPRQVGQALKHLPSNSNNDAQGNTVVFHNGNVPWQRVISSNGIIPVRDDPTAAARHAQALRSEGVTVTTRAGGALHVDLDGFGWFPGSLPSEGEGSVYGDGDD</sequence>
<dbReference type="CDD" id="cd06445">
    <property type="entry name" value="ATase"/>
    <property type="match status" value="1"/>
</dbReference>
<dbReference type="EMBL" id="ML119107">
    <property type="protein sequence ID" value="RPB16907.1"/>
    <property type="molecule type" value="Genomic_DNA"/>
</dbReference>
<dbReference type="SUPFAM" id="SSF46767">
    <property type="entry name" value="Methylated DNA-protein cysteine methyltransferase, C-terminal domain"/>
    <property type="match status" value="1"/>
</dbReference>
<organism evidence="3 4">
    <name type="scientific">Morchella conica CCBAS932</name>
    <dbReference type="NCBI Taxonomy" id="1392247"/>
    <lineage>
        <taxon>Eukaryota</taxon>
        <taxon>Fungi</taxon>
        <taxon>Dikarya</taxon>
        <taxon>Ascomycota</taxon>
        <taxon>Pezizomycotina</taxon>
        <taxon>Pezizomycetes</taxon>
        <taxon>Pezizales</taxon>
        <taxon>Morchellaceae</taxon>
        <taxon>Morchella</taxon>
    </lineage>
</organism>
<dbReference type="OrthoDB" id="2548197at2759"/>
<protein>
    <recommendedName>
        <fullName evidence="2">Methylated-DNA-[protein]-cysteine S-methyltransferase DNA binding domain-containing protein</fullName>
    </recommendedName>
</protein>
<dbReference type="InParanoid" id="A0A3N4L273"/>